<gene>
    <name evidence="2" type="ORF">CLW00_101156</name>
</gene>
<keyword evidence="1" id="KW-0472">Membrane</keyword>
<reference evidence="2 3" key="1">
    <citation type="submission" date="2018-03" db="EMBL/GenBank/DDBJ databases">
        <title>Genomic Encyclopedia of Archaeal and Bacterial Type Strains, Phase II (KMG-II): from individual species to whole genera.</title>
        <authorList>
            <person name="Goeker M."/>
        </authorList>
    </citation>
    <scope>NUCLEOTIDE SEQUENCE [LARGE SCALE GENOMIC DNA]</scope>
    <source>
        <strain evidence="2 3">DSM 27929</strain>
    </source>
</reference>
<keyword evidence="3" id="KW-1185">Reference proteome</keyword>
<accession>A0A2T0WUY3</accession>
<evidence type="ECO:0000313" key="3">
    <source>
        <dbReference type="Proteomes" id="UP000238157"/>
    </source>
</evidence>
<proteinExistence type="predicted"/>
<dbReference type="EMBL" id="PVTR01000001">
    <property type="protein sequence ID" value="PRY90495.1"/>
    <property type="molecule type" value="Genomic_DNA"/>
</dbReference>
<sequence>MTSNNYQVFARCKNIGKADLGLVSFVLLLVSNLVSPHSLNHSHERTKIR</sequence>
<dbReference type="Proteomes" id="UP000238157">
    <property type="component" value="Unassembled WGS sequence"/>
</dbReference>
<organism evidence="2 3">
    <name type="scientific">Mongoliibacter ruber</name>
    <dbReference type="NCBI Taxonomy" id="1750599"/>
    <lineage>
        <taxon>Bacteria</taxon>
        <taxon>Pseudomonadati</taxon>
        <taxon>Bacteroidota</taxon>
        <taxon>Cytophagia</taxon>
        <taxon>Cytophagales</taxon>
        <taxon>Cyclobacteriaceae</taxon>
        <taxon>Mongoliibacter</taxon>
    </lineage>
</organism>
<evidence type="ECO:0000313" key="2">
    <source>
        <dbReference type="EMBL" id="PRY90495.1"/>
    </source>
</evidence>
<name>A0A2T0WUY3_9BACT</name>
<comment type="caution">
    <text evidence="2">The sequence shown here is derived from an EMBL/GenBank/DDBJ whole genome shotgun (WGS) entry which is preliminary data.</text>
</comment>
<dbReference type="AlphaFoldDB" id="A0A2T0WUY3"/>
<protein>
    <submittedName>
        <fullName evidence="2">Uncharacterized protein</fullName>
    </submittedName>
</protein>
<evidence type="ECO:0000256" key="1">
    <source>
        <dbReference type="SAM" id="Phobius"/>
    </source>
</evidence>
<keyword evidence="1" id="KW-0812">Transmembrane</keyword>
<feature type="transmembrane region" description="Helical" evidence="1">
    <location>
        <begin position="20"/>
        <end position="39"/>
    </location>
</feature>
<keyword evidence="1" id="KW-1133">Transmembrane helix</keyword>